<dbReference type="InterPro" id="IPR032816">
    <property type="entry name" value="VTT_dom"/>
</dbReference>
<name>A0A0J6FX69_9BACL</name>
<evidence type="ECO:0000313" key="8">
    <source>
        <dbReference type="EMBL" id="KMM38962.1"/>
    </source>
</evidence>
<dbReference type="PANTHER" id="PTHR12677:SF55">
    <property type="entry name" value="UNDECAPRENYL PHOSPHATE TRANSPORTER SAOUHSC_00901-RELATED"/>
    <property type="match status" value="1"/>
</dbReference>
<keyword evidence="4 6" id="KW-1133">Transmembrane helix</keyword>
<dbReference type="AlphaFoldDB" id="A0A0J6FX69"/>
<keyword evidence="2 6" id="KW-1003">Cell membrane</keyword>
<keyword evidence="9" id="KW-1185">Reference proteome</keyword>
<dbReference type="InterPro" id="IPR015414">
    <property type="entry name" value="TMEM64"/>
</dbReference>
<feature type="transmembrane region" description="Helical" evidence="6">
    <location>
        <begin position="137"/>
        <end position="159"/>
    </location>
</feature>
<protein>
    <recommendedName>
        <fullName evidence="6">TVP38/TMEM64 family membrane protein</fullName>
    </recommendedName>
</protein>
<accession>A0A0J6FX69</accession>
<feature type="transmembrane region" description="Helical" evidence="6">
    <location>
        <begin position="110"/>
        <end position="131"/>
    </location>
</feature>
<keyword evidence="5 6" id="KW-0472">Membrane</keyword>
<dbReference type="GO" id="GO:0005886">
    <property type="term" value="C:plasma membrane"/>
    <property type="evidence" value="ECO:0007669"/>
    <property type="project" value="UniProtKB-SubCell"/>
</dbReference>
<feature type="transmembrane region" description="Helical" evidence="6">
    <location>
        <begin position="171"/>
        <end position="190"/>
    </location>
</feature>
<proteinExistence type="inferred from homology"/>
<dbReference type="EMBL" id="LELK01000001">
    <property type="protein sequence ID" value="KMM38962.1"/>
    <property type="molecule type" value="Genomic_DNA"/>
</dbReference>
<dbReference type="RefSeq" id="WP_048310133.1">
    <property type="nucleotide sequence ID" value="NZ_CP119526.1"/>
</dbReference>
<dbReference type="Pfam" id="PF09335">
    <property type="entry name" value="VTT_dom"/>
    <property type="match status" value="1"/>
</dbReference>
<evidence type="ECO:0000259" key="7">
    <source>
        <dbReference type="Pfam" id="PF09335"/>
    </source>
</evidence>
<evidence type="ECO:0000256" key="3">
    <source>
        <dbReference type="ARBA" id="ARBA00022692"/>
    </source>
</evidence>
<dbReference type="OrthoDB" id="1651121at2"/>
<dbReference type="PANTHER" id="PTHR12677">
    <property type="entry name" value="GOLGI APPARATUS MEMBRANE PROTEIN TVP38-RELATED"/>
    <property type="match status" value="1"/>
</dbReference>
<reference evidence="8" key="1">
    <citation type="submission" date="2015-06" db="EMBL/GenBank/DDBJ databases">
        <authorList>
            <person name="Liu B."/>
            <person name="Wang J."/>
            <person name="Zhu Y."/>
            <person name="Liu G."/>
            <person name="Chen Q."/>
            <person name="Zheng C."/>
            <person name="Che J."/>
            <person name="Ge C."/>
            <person name="Shi H."/>
            <person name="Pan Z."/>
            <person name="Liu X."/>
        </authorList>
    </citation>
    <scope>NUCLEOTIDE SEQUENCE [LARGE SCALE GENOMIC DNA]</scope>
    <source>
        <strain evidence="8">DSM 16346</strain>
    </source>
</reference>
<dbReference type="STRING" id="157733.AB986_06845"/>
<comment type="similarity">
    <text evidence="6">Belongs to the TVP38/TMEM64 family.</text>
</comment>
<evidence type="ECO:0000313" key="9">
    <source>
        <dbReference type="Proteomes" id="UP000035996"/>
    </source>
</evidence>
<dbReference type="PATRIC" id="fig|157733.3.peg.3622"/>
<evidence type="ECO:0000256" key="5">
    <source>
        <dbReference type="ARBA" id="ARBA00023136"/>
    </source>
</evidence>
<evidence type="ECO:0000256" key="1">
    <source>
        <dbReference type="ARBA" id="ARBA00004651"/>
    </source>
</evidence>
<feature type="transmembrane region" description="Helical" evidence="6">
    <location>
        <begin position="31"/>
        <end position="51"/>
    </location>
</feature>
<sequence length="208" mass="23703">MEWEMIKDLMNEETIKTWLSQYRALGPLPGILLPMFEAVIPILPLFLFVAGNAAAYGFWYGSLLSWIGASLGALIVFVVVRKLARQRFMRVVTKHAKIEKTLRWIERHGFGMVFLLLCFPFTPSALINVVAGLSNMSIRSFVLAVLLGKMVMISIVSFIGHDVFALIHRPLEMILILVAIFLLWGAGKMIEYKLNQRPRKHQTEDQTR</sequence>
<feature type="transmembrane region" description="Helical" evidence="6">
    <location>
        <begin position="57"/>
        <end position="80"/>
    </location>
</feature>
<evidence type="ECO:0000256" key="6">
    <source>
        <dbReference type="RuleBase" id="RU366058"/>
    </source>
</evidence>
<dbReference type="Proteomes" id="UP000035996">
    <property type="component" value="Unassembled WGS sequence"/>
</dbReference>
<keyword evidence="3 6" id="KW-0812">Transmembrane</keyword>
<comment type="subcellular location">
    <subcellularLocation>
        <location evidence="1 6">Cell membrane</location>
        <topology evidence="1 6">Multi-pass membrane protein</topology>
    </subcellularLocation>
</comment>
<comment type="caution">
    <text evidence="8">The sequence shown here is derived from an EMBL/GenBank/DDBJ whole genome shotgun (WGS) entry which is preliminary data.</text>
</comment>
<gene>
    <name evidence="8" type="ORF">AB986_06845</name>
</gene>
<evidence type="ECO:0000256" key="4">
    <source>
        <dbReference type="ARBA" id="ARBA00022989"/>
    </source>
</evidence>
<organism evidence="8 9">
    <name type="scientific">Guptibacillus hwajinpoensis</name>
    <dbReference type="NCBI Taxonomy" id="208199"/>
    <lineage>
        <taxon>Bacteria</taxon>
        <taxon>Bacillati</taxon>
        <taxon>Bacillota</taxon>
        <taxon>Bacilli</taxon>
        <taxon>Bacillales</taxon>
        <taxon>Guptibacillaceae</taxon>
        <taxon>Guptibacillus</taxon>
    </lineage>
</organism>
<evidence type="ECO:0000256" key="2">
    <source>
        <dbReference type="ARBA" id="ARBA00022475"/>
    </source>
</evidence>
<feature type="domain" description="VTT" evidence="7">
    <location>
        <begin position="45"/>
        <end position="161"/>
    </location>
</feature>